<dbReference type="InParanoid" id="A0A0D0E7R1"/>
<reference evidence="1 2" key="1">
    <citation type="submission" date="2014-04" db="EMBL/GenBank/DDBJ databases">
        <authorList>
            <consortium name="DOE Joint Genome Institute"/>
            <person name="Kuo A."/>
            <person name="Kohler A."/>
            <person name="Jargeat P."/>
            <person name="Nagy L.G."/>
            <person name="Floudas D."/>
            <person name="Copeland A."/>
            <person name="Barry K.W."/>
            <person name="Cichocki N."/>
            <person name="Veneault-Fourrey C."/>
            <person name="LaButti K."/>
            <person name="Lindquist E.A."/>
            <person name="Lipzen A."/>
            <person name="Lundell T."/>
            <person name="Morin E."/>
            <person name="Murat C."/>
            <person name="Sun H."/>
            <person name="Tunlid A."/>
            <person name="Henrissat B."/>
            <person name="Grigoriev I.V."/>
            <person name="Hibbett D.S."/>
            <person name="Martin F."/>
            <person name="Nordberg H.P."/>
            <person name="Cantor M.N."/>
            <person name="Hua S.X."/>
        </authorList>
    </citation>
    <scope>NUCLEOTIDE SEQUENCE [LARGE SCALE GENOMIC DNA]</scope>
    <source>
        <strain evidence="1 2">Ve08.2h10</strain>
    </source>
</reference>
<organism evidence="1 2">
    <name type="scientific">Paxillus rubicundulus Ve08.2h10</name>
    <dbReference type="NCBI Taxonomy" id="930991"/>
    <lineage>
        <taxon>Eukaryota</taxon>
        <taxon>Fungi</taxon>
        <taxon>Dikarya</taxon>
        <taxon>Basidiomycota</taxon>
        <taxon>Agaricomycotina</taxon>
        <taxon>Agaricomycetes</taxon>
        <taxon>Agaricomycetidae</taxon>
        <taxon>Boletales</taxon>
        <taxon>Paxilineae</taxon>
        <taxon>Paxillaceae</taxon>
        <taxon>Paxillus</taxon>
    </lineage>
</organism>
<keyword evidence="2" id="KW-1185">Reference proteome</keyword>
<accession>A0A0D0E7R1</accession>
<proteinExistence type="predicted"/>
<name>A0A0D0E7R1_9AGAM</name>
<dbReference type="Proteomes" id="UP000054538">
    <property type="component" value="Unassembled WGS sequence"/>
</dbReference>
<protein>
    <submittedName>
        <fullName evidence="1">Uncharacterized protein</fullName>
    </submittedName>
</protein>
<reference evidence="2" key="2">
    <citation type="submission" date="2015-01" db="EMBL/GenBank/DDBJ databases">
        <title>Evolutionary Origins and Diversification of the Mycorrhizal Mutualists.</title>
        <authorList>
            <consortium name="DOE Joint Genome Institute"/>
            <consortium name="Mycorrhizal Genomics Consortium"/>
            <person name="Kohler A."/>
            <person name="Kuo A."/>
            <person name="Nagy L.G."/>
            <person name="Floudas D."/>
            <person name="Copeland A."/>
            <person name="Barry K.W."/>
            <person name="Cichocki N."/>
            <person name="Veneault-Fourrey C."/>
            <person name="LaButti K."/>
            <person name="Lindquist E.A."/>
            <person name="Lipzen A."/>
            <person name="Lundell T."/>
            <person name="Morin E."/>
            <person name="Murat C."/>
            <person name="Riley R."/>
            <person name="Ohm R."/>
            <person name="Sun H."/>
            <person name="Tunlid A."/>
            <person name="Henrissat B."/>
            <person name="Grigoriev I.V."/>
            <person name="Hibbett D.S."/>
            <person name="Martin F."/>
        </authorList>
    </citation>
    <scope>NUCLEOTIDE SEQUENCE [LARGE SCALE GENOMIC DNA]</scope>
    <source>
        <strain evidence="2">Ve08.2h10</strain>
    </source>
</reference>
<dbReference type="AlphaFoldDB" id="A0A0D0E7R1"/>
<evidence type="ECO:0000313" key="2">
    <source>
        <dbReference type="Proteomes" id="UP000054538"/>
    </source>
</evidence>
<sequence>MNTAEYVGASLSPSYDERHRTVLTRPRSVHELELRNDTCSHRDGEITPDAARGRALHLANLDCEVVSSPKVEGVSNDRSRGGHDQCKYIIPPHPHQAEYQRYGLRDLWFGCGSAKMHTDCALCLSSVIHHVPSYFPAKFRQTKGCDRPKC</sequence>
<dbReference type="EMBL" id="KN825120">
    <property type="protein sequence ID" value="KIK94260.1"/>
    <property type="molecule type" value="Genomic_DNA"/>
</dbReference>
<gene>
    <name evidence="1" type="ORF">PAXRUDRAFT_460312</name>
</gene>
<evidence type="ECO:0000313" key="1">
    <source>
        <dbReference type="EMBL" id="KIK94260.1"/>
    </source>
</evidence>
<dbReference type="HOGENOM" id="CLU_1741175_0_0_1"/>